<dbReference type="SUPFAM" id="SSF46785">
    <property type="entry name" value="Winged helix' DNA-binding domain"/>
    <property type="match status" value="1"/>
</dbReference>
<evidence type="ECO:0000313" key="2">
    <source>
        <dbReference type="Proteomes" id="UP001235712"/>
    </source>
</evidence>
<dbReference type="EMBL" id="JAUSQZ010000001">
    <property type="protein sequence ID" value="MDP9828459.1"/>
    <property type="molecule type" value="Genomic_DNA"/>
</dbReference>
<sequence>MLTRSDAYVSTLTAYRYDGPAFGEAAQAGTGAWIRMFLEAVQIAVEQAATFAEELGELRSDRDQRLTRHRQARGTRDRPRADSAAARLLGLLSEAPLVTAASAERLLGISFGAANRALQDLAEASILSRKQVDRKTTGYLAREVFELLTIAERRMASTHWDTRQSVPNRPVPARPA</sequence>
<proteinExistence type="predicted"/>
<organism evidence="1 2">
    <name type="scientific">Kineosporia succinea</name>
    <dbReference type="NCBI Taxonomy" id="84632"/>
    <lineage>
        <taxon>Bacteria</taxon>
        <taxon>Bacillati</taxon>
        <taxon>Actinomycetota</taxon>
        <taxon>Actinomycetes</taxon>
        <taxon>Kineosporiales</taxon>
        <taxon>Kineosporiaceae</taxon>
        <taxon>Kineosporia</taxon>
    </lineage>
</organism>
<protein>
    <submittedName>
        <fullName evidence="1">Fic family protein</fullName>
    </submittedName>
</protein>
<dbReference type="Proteomes" id="UP001235712">
    <property type="component" value="Unassembled WGS sequence"/>
</dbReference>
<name>A0ABT9P702_9ACTN</name>
<accession>A0ABT9P702</accession>
<comment type="caution">
    <text evidence="1">The sequence shown here is derived from an EMBL/GenBank/DDBJ whole genome shotgun (WGS) entry which is preliminary data.</text>
</comment>
<evidence type="ECO:0000313" key="1">
    <source>
        <dbReference type="EMBL" id="MDP9828459.1"/>
    </source>
</evidence>
<gene>
    <name evidence="1" type="ORF">J2S57_004208</name>
</gene>
<dbReference type="InterPro" id="IPR036390">
    <property type="entry name" value="WH_DNA-bd_sf"/>
</dbReference>
<reference evidence="1 2" key="1">
    <citation type="submission" date="2023-07" db="EMBL/GenBank/DDBJ databases">
        <title>Sequencing the genomes of 1000 actinobacteria strains.</title>
        <authorList>
            <person name="Klenk H.-P."/>
        </authorList>
    </citation>
    <scope>NUCLEOTIDE SEQUENCE [LARGE SCALE GENOMIC DNA]</scope>
    <source>
        <strain evidence="1 2">DSM 44388</strain>
    </source>
</reference>
<keyword evidence="2" id="KW-1185">Reference proteome</keyword>